<protein>
    <submittedName>
        <fullName evidence="1">Uncharacterized protein</fullName>
    </submittedName>
</protein>
<dbReference type="EMBL" id="CAKLBY020000014">
    <property type="protein sequence ID" value="CAK7896701.1"/>
    <property type="molecule type" value="Genomic_DNA"/>
</dbReference>
<proteinExistence type="predicted"/>
<sequence length="39" mass="4284">MKPVVVDIRSTAFIVGLFLPTTASLAFQARRTWTTPFGS</sequence>
<evidence type="ECO:0000313" key="1">
    <source>
        <dbReference type="EMBL" id="CAK7896701.1"/>
    </source>
</evidence>
<dbReference type="Proteomes" id="UP001162060">
    <property type="component" value="Unassembled WGS sequence"/>
</dbReference>
<evidence type="ECO:0000313" key="2">
    <source>
        <dbReference type="EMBL" id="CAK7926617.1"/>
    </source>
</evidence>
<comment type="caution">
    <text evidence="1">The sequence shown here is derived from an EMBL/GenBank/DDBJ whole genome shotgun (WGS) entry which is preliminary data.</text>
</comment>
<accession>A0AAV1T456</accession>
<dbReference type="EMBL" id="CAKLBY020000101">
    <property type="protein sequence ID" value="CAK7926617.1"/>
    <property type="molecule type" value="Genomic_DNA"/>
</dbReference>
<evidence type="ECO:0000313" key="3">
    <source>
        <dbReference type="Proteomes" id="UP001162060"/>
    </source>
</evidence>
<name>A0AAV1T456_9STRA</name>
<organism evidence="1 3">
    <name type="scientific">Peronospora matthiolae</name>
    <dbReference type="NCBI Taxonomy" id="2874970"/>
    <lineage>
        <taxon>Eukaryota</taxon>
        <taxon>Sar</taxon>
        <taxon>Stramenopiles</taxon>
        <taxon>Oomycota</taxon>
        <taxon>Peronosporomycetes</taxon>
        <taxon>Peronosporales</taxon>
        <taxon>Peronosporaceae</taxon>
        <taxon>Peronospora</taxon>
    </lineage>
</organism>
<dbReference type="AlphaFoldDB" id="A0AAV1T456"/>
<gene>
    <name evidence="2" type="ORF">PM001_LOCUS11767</name>
    <name evidence="1" type="ORF">PM001_LOCUS1292</name>
</gene>
<reference evidence="1" key="1">
    <citation type="submission" date="2024-01" db="EMBL/GenBank/DDBJ databases">
        <authorList>
            <person name="Webb A."/>
        </authorList>
    </citation>
    <scope>NUCLEOTIDE SEQUENCE</scope>
    <source>
        <strain evidence="1">Pm1</strain>
    </source>
</reference>